<gene>
    <name evidence="2" type="ORF">DLJ58_14555</name>
</gene>
<dbReference type="Proteomes" id="UP000266889">
    <property type="component" value="Unassembled WGS sequence"/>
</dbReference>
<dbReference type="NCBIfam" id="NF041216">
    <property type="entry name" value="CU044_2847_fam"/>
    <property type="match status" value="1"/>
</dbReference>
<comment type="caution">
    <text evidence="2">The sequence shown here is derived from an EMBL/GenBank/DDBJ whole genome shotgun (WGS) entry which is preliminary data.</text>
</comment>
<sequence>MADLLRFETDQGVLLVEEHAGTDLERVGLLDRIRPARQTLEMALAHIKPALDAALGVVRGVAVRPDQVEVEIGVTLTAEAGAVVARTSAQGHLKVKLIWTSPVPALPSPAEDVAGAGAQENAAHD</sequence>
<dbReference type="InterPro" id="IPR045794">
    <property type="entry name" value="Trypco1"/>
</dbReference>
<evidence type="ECO:0000259" key="1">
    <source>
        <dbReference type="Pfam" id="PF19493"/>
    </source>
</evidence>
<evidence type="ECO:0000313" key="2">
    <source>
        <dbReference type="EMBL" id="RQX09598.1"/>
    </source>
</evidence>
<dbReference type="Pfam" id="PF19493">
    <property type="entry name" value="Trypco1"/>
    <property type="match status" value="1"/>
</dbReference>
<proteinExistence type="predicted"/>
<feature type="domain" description="Trypsin-co-occurring" evidence="1">
    <location>
        <begin position="12"/>
        <end position="100"/>
    </location>
</feature>
<organism evidence="2 3">
    <name type="scientific">Micromonospora arida</name>
    <dbReference type="NCBI Taxonomy" id="2203715"/>
    <lineage>
        <taxon>Bacteria</taxon>
        <taxon>Bacillati</taxon>
        <taxon>Actinomycetota</taxon>
        <taxon>Actinomycetes</taxon>
        <taxon>Micromonosporales</taxon>
        <taxon>Micromonosporaceae</taxon>
        <taxon>Micromonospora</taxon>
    </lineage>
</organism>
<reference evidence="2 3" key="1">
    <citation type="submission" date="2018-05" db="EMBL/GenBank/DDBJ databases">
        <title>Micromonospora from Atacama Desert.</title>
        <authorList>
            <person name="Carro L."/>
            <person name="Goodfellow M."/>
            <person name="Klenk H.-P."/>
        </authorList>
    </citation>
    <scope>NUCLEOTIDE SEQUENCE [LARGE SCALE GENOMIC DNA]</scope>
    <source>
        <strain evidence="2 3">LB32</strain>
    </source>
</reference>
<name>A0A3N9X916_9ACTN</name>
<protein>
    <recommendedName>
        <fullName evidence="1">Trypsin-co-occurring domain-containing protein</fullName>
    </recommendedName>
</protein>
<dbReference type="EMBL" id="QGSY01000170">
    <property type="protein sequence ID" value="RQX09598.1"/>
    <property type="molecule type" value="Genomic_DNA"/>
</dbReference>
<evidence type="ECO:0000313" key="3">
    <source>
        <dbReference type="Proteomes" id="UP000266889"/>
    </source>
</evidence>
<dbReference type="AlphaFoldDB" id="A0A3N9X916"/>
<keyword evidence="3" id="KW-1185">Reference proteome</keyword>
<accession>A0A3N9X916</accession>
<dbReference type="RefSeq" id="WP_357010106.1">
    <property type="nucleotide sequence ID" value="NZ_JBEXYX010000020.1"/>
</dbReference>